<gene>
    <name evidence="1" type="ORF">MNBD_ALPHA12-917</name>
</gene>
<dbReference type="EMBL" id="UOEO01000071">
    <property type="protein sequence ID" value="VAW17405.1"/>
    <property type="molecule type" value="Genomic_DNA"/>
</dbReference>
<sequence length="423" mass="47845">MTNLSTSDGFASTDRKPTMQTKNLETTLATFTDNQWYCYQARQTVFFTAFSQEPVGMNDLKQMAANLCNLAPQLSDCFSPAGATREMSQEVLAEITSLEQVETLENYPENWNMAGTEIFDNPDLPMFRVKAVVLPDGPDNKGRRSAILILSIHALFEGADSALLSRSKSVEREAKVEKPAPKSFWHRIYFTALAAILTPLQLLGAWILAPRASDVGYRAFSVERAKLRRIAARLNMSQRNLMFAVSTFVLNDNGKGFSRRKISTMYADLNLASDVQTNDSFFQFRMIGVKFPVSNEFETFAKTVDTQIARAEARDLSATQSLLNAMFAMHRRFYAILPFLYSDRIYRFNAGYHLTLSLVPPQRLGGELTGQLMEPIYCGTFHPGFNMCVFAPGREHMTFNFSLYSRHLPKVEKIKQLLDQLDQ</sequence>
<protein>
    <recommendedName>
        <fullName evidence="2">Condensation domain-containing protein</fullName>
    </recommendedName>
</protein>
<evidence type="ECO:0008006" key="2">
    <source>
        <dbReference type="Google" id="ProtNLM"/>
    </source>
</evidence>
<evidence type="ECO:0000313" key="1">
    <source>
        <dbReference type="EMBL" id="VAW17405.1"/>
    </source>
</evidence>
<dbReference type="AlphaFoldDB" id="A0A3B0TFQ9"/>
<name>A0A3B0TFQ9_9ZZZZ</name>
<organism evidence="1">
    <name type="scientific">hydrothermal vent metagenome</name>
    <dbReference type="NCBI Taxonomy" id="652676"/>
    <lineage>
        <taxon>unclassified sequences</taxon>
        <taxon>metagenomes</taxon>
        <taxon>ecological metagenomes</taxon>
    </lineage>
</organism>
<reference evidence="1" key="1">
    <citation type="submission" date="2018-06" db="EMBL/GenBank/DDBJ databases">
        <authorList>
            <person name="Zhirakovskaya E."/>
        </authorList>
    </citation>
    <scope>NUCLEOTIDE SEQUENCE</scope>
</reference>
<accession>A0A3B0TFQ9</accession>
<proteinExistence type="predicted"/>